<evidence type="ECO:0008006" key="4">
    <source>
        <dbReference type="Google" id="ProtNLM"/>
    </source>
</evidence>
<organism evidence="2 3">
    <name type="scientific">Treponema porcinum</name>
    <dbReference type="NCBI Taxonomy" id="261392"/>
    <lineage>
        <taxon>Bacteria</taxon>
        <taxon>Pseudomonadati</taxon>
        <taxon>Spirochaetota</taxon>
        <taxon>Spirochaetia</taxon>
        <taxon>Spirochaetales</taxon>
        <taxon>Treponemataceae</taxon>
        <taxon>Treponema</taxon>
    </lineage>
</organism>
<keyword evidence="3" id="KW-1185">Reference proteome</keyword>
<sequence>MLNVDTNKCKKENGQENEKQGIPAADAKTKEQPGSQQDTTVLDCKAAQHSQIPYSATDSFNRQYQDRLFKAIFGREEHKDWLLTLYNALNGSSYTDPSAIEINTIEGIIYVIMKNDISFLIDSQLNLYEQQSSYNPNMPLRGLMYFSQLYQKYISKQRKDIYSSALLKIPRLSL</sequence>
<name>A0A1T4KYX4_TREPO</name>
<feature type="region of interest" description="Disordered" evidence="1">
    <location>
        <begin position="1"/>
        <end position="39"/>
    </location>
</feature>
<evidence type="ECO:0000256" key="1">
    <source>
        <dbReference type="SAM" id="MobiDB-lite"/>
    </source>
</evidence>
<evidence type="ECO:0000313" key="3">
    <source>
        <dbReference type="Proteomes" id="UP000190423"/>
    </source>
</evidence>
<protein>
    <recommendedName>
        <fullName evidence="4">Transposase, YhgA-like</fullName>
    </recommendedName>
</protein>
<reference evidence="2 3" key="1">
    <citation type="submission" date="2017-02" db="EMBL/GenBank/DDBJ databases">
        <authorList>
            <person name="Peterson S.W."/>
        </authorList>
    </citation>
    <scope>NUCLEOTIDE SEQUENCE [LARGE SCALE GENOMIC DNA]</scope>
    <source>
        <strain evidence="2 3">ATCC BAA-908</strain>
    </source>
</reference>
<dbReference type="AlphaFoldDB" id="A0A1T4KYX4"/>
<dbReference type="EMBL" id="FUWG01000009">
    <property type="protein sequence ID" value="SJZ47652.1"/>
    <property type="molecule type" value="Genomic_DNA"/>
</dbReference>
<dbReference type="Proteomes" id="UP000190423">
    <property type="component" value="Unassembled WGS sequence"/>
</dbReference>
<dbReference type="RefSeq" id="WP_078933307.1">
    <property type="nucleotide sequence ID" value="NZ_FUWG01000009.1"/>
</dbReference>
<dbReference type="OrthoDB" id="357854at2"/>
<gene>
    <name evidence="2" type="ORF">SAMN02745149_01397</name>
</gene>
<proteinExistence type="predicted"/>
<evidence type="ECO:0000313" key="2">
    <source>
        <dbReference type="EMBL" id="SJZ47652.1"/>
    </source>
</evidence>
<dbReference type="GeneID" id="78316693"/>
<dbReference type="STRING" id="261392.SAMN02745149_01397"/>
<accession>A0A1T4KYX4</accession>
<feature type="compositionally biased region" description="Basic and acidic residues" evidence="1">
    <location>
        <begin position="7"/>
        <end position="19"/>
    </location>
</feature>